<dbReference type="EMBL" id="PGEZ01000002">
    <property type="protein sequence ID" value="PJJ53923.1"/>
    <property type="molecule type" value="Genomic_DNA"/>
</dbReference>
<accession>A0A0B2BBT3</accession>
<dbReference type="OrthoDB" id="5196985at2"/>
<dbReference type="RefSeq" id="WP_039359591.1">
    <property type="nucleotide sequence ID" value="NZ_PGEZ01000002.1"/>
</dbReference>
<proteinExistence type="predicted"/>
<comment type="caution">
    <text evidence="2">The sequence shown here is derived from an EMBL/GenBank/DDBJ whole genome shotgun (WGS) entry which is preliminary data.</text>
</comment>
<dbReference type="Proteomes" id="UP000230842">
    <property type="component" value="Unassembled WGS sequence"/>
</dbReference>
<evidence type="ECO:0000313" key="3">
    <source>
        <dbReference type="Proteomes" id="UP000230842"/>
    </source>
</evidence>
<feature type="transmembrane region" description="Helical" evidence="1">
    <location>
        <begin position="22"/>
        <end position="41"/>
    </location>
</feature>
<sequence>MATGDQPTTEKHTAGAFDIRRIIGLLLGIYGVILTVIGLFFVSDTELDKSDGFNINLVIGIALIVVSAFFFVWARLRPIVVEDAPAEAHDDTP</sequence>
<evidence type="ECO:0000313" key="2">
    <source>
        <dbReference type="EMBL" id="PJJ53923.1"/>
    </source>
</evidence>
<evidence type="ECO:0000256" key="1">
    <source>
        <dbReference type="SAM" id="Phobius"/>
    </source>
</evidence>
<feature type="transmembrane region" description="Helical" evidence="1">
    <location>
        <begin position="53"/>
        <end position="74"/>
    </location>
</feature>
<gene>
    <name evidence="2" type="ORF">CLV56_3425</name>
</gene>
<keyword evidence="1" id="KW-1133">Transmembrane helix</keyword>
<keyword evidence="1" id="KW-0812">Transmembrane</keyword>
<dbReference type="AlphaFoldDB" id="A0A0B2BBT3"/>
<keyword evidence="3" id="KW-1185">Reference proteome</keyword>
<name>A0A0B2BBT3_9ACTN</name>
<protein>
    <submittedName>
        <fullName evidence="2">Uncharacterized protein</fullName>
    </submittedName>
</protein>
<reference evidence="2 3" key="1">
    <citation type="submission" date="2017-11" db="EMBL/GenBank/DDBJ databases">
        <title>Genomic Encyclopedia of Archaeal and Bacterial Type Strains, Phase II (KMG-II): From Individual Species to Whole Genera.</title>
        <authorList>
            <person name="Goeker M."/>
        </authorList>
    </citation>
    <scope>NUCLEOTIDE SEQUENCE [LARGE SCALE GENOMIC DNA]</scope>
    <source>
        <strain evidence="2 3">DSM 27763</strain>
    </source>
</reference>
<organism evidence="2 3">
    <name type="scientific">Mumia flava</name>
    <dbReference type="NCBI Taxonomy" id="1348852"/>
    <lineage>
        <taxon>Bacteria</taxon>
        <taxon>Bacillati</taxon>
        <taxon>Actinomycetota</taxon>
        <taxon>Actinomycetes</taxon>
        <taxon>Propionibacteriales</taxon>
        <taxon>Nocardioidaceae</taxon>
        <taxon>Mumia</taxon>
    </lineage>
</organism>
<keyword evidence="1" id="KW-0472">Membrane</keyword>